<evidence type="ECO:0000313" key="3">
    <source>
        <dbReference type="EMBL" id="SLN62805.1"/>
    </source>
</evidence>
<feature type="transmembrane region" description="Helical" evidence="1">
    <location>
        <begin position="12"/>
        <end position="32"/>
    </location>
</feature>
<evidence type="ECO:0000313" key="4">
    <source>
        <dbReference type="Proteomes" id="UP000193307"/>
    </source>
</evidence>
<dbReference type="AlphaFoldDB" id="A0A1Y5TF60"/>
<keyword evidence="1" id="KW-0812">Transmembrane</keyword>
<keyword evidence="4" id="KW-1185">Reference proteome</keyword>
<protein>
    <submittedName>
        <fullName evidence="3">Tripartite tricarboxylate transporter TctB family protein</fullName>
    </submittedName>
</protein>
<dbReference type="Pfam" id="PF07331">
    <property type="entry name" value="TctB"/>
    <property type="match status" value="1"/>
</dbReference>
<dbReference type="RefSeq" id="WP_090875412.1">
    <property type="nucleotide sequence ID" value="NZ_FNZV01000013.1"/>
</dbReference>
<feature type="domain" description="DUF1468" evidence="2">
    <location>
        <begin position="16"/>
        <end position="159"/>
    </location>
</feature>
<gene>
    <name evidence="3" type="ORF">PAM7971_03244</name>
</gene>
<name>A0A1Y5TF60_9RHOB</name>
<keyword evidence="1" id="KW-1133">Transmembrane helix</keyword>
<proteinExistence type="predicted"/>
<feature type="transmembrane region" description="Helical" evidence="1">
    <location>
        <begin position="92"/>
        <end position="125"/>
    </location>
</feature>
<feature type="transmembrane region" description="Helical" evidence="1">
    <location>
        <begin position="131"/>
        <end position="150"/>
    </location>
</feature>
<feature type="transmembrane region" description="Helical" evidence="1">
    <location>
        <begin position="52"/>
        <end position="71"/>
    </location>
</feature>
<evidence type="ECO:0000259" key="2">
    <source>
        <dbReference type="Pfam" id="PF07331"/>
    </source>
</evidence>
<keyword evidence="1" id="KW-0472">Membrane</keyword>
<evidence type="ECO:0000256" key="1">
    <source>
        <dbReference type="SAM" id="Phobius"/>
    </source>
</evidence>
<reference evidence="3 4" key="1">
    <citation type="submission" date="2017-03" db="EMBL/GenBank/DDBJ databases">
        <authorList>
            <person name="Afonso C.L."/>
            <person name="Miller P.J."/>
            <person name="Scott M.A."/>
            <person name="Spackman E."/>
            <person name="Goraichik I."/>
            <person name="Dimitrov K.M."/>
            <person name="Suarez D.L."/>
            <person name="Swayne D.E."/>
        </authorList>
    </citation>
    <scope>NUCLEOTIDE SEQUENCE [LARGE SCALE GENOMIC DNA]</scope>
    <source>
        <strain evidence="3 4">CECT 7971</strain>
    </source>
</reference>
<sequence length="169" mass="18022">MKLPLNRGPLLQGLAIIAFFTFVVLVLIPAYVPRPAFIPGFAPPPDMWPRTVSIIGAVIGLITVVGALFGRGVPTEQITTDGASSKIHFLRFLAVLLCFAGFLILVPLIGFLLSAVVLIGVAIFLAGERKHWVWAAGITLVGPFLLVSFFHSVLGTQFPVGALTKSLGF</sequence>
<dbReference type="EMBL" id="FWFW01000013">
    <property type="protein sequence ID" value="SLN62805.1"/>
    <property type="molecule type" value="Genomic_DNA"/>
</dbReference>
<dbReference type="OrthoDB" id="6163080at2"/>
<dbReference type="Proteomes" id="UP000193307">
    <property type="component" value="Unassembled WGS sequence"/>
</dbReference>
<accession>A0A1Y5TF60</accession>
<organism evidence="3 4">
    <name type="scientific">Pacificibacter marinus</name>
    <dbReference type="NCBI Taxonomy" id="658057"/>
    <lineage>
        <taxon>Bacteria</taxon>
        <taxon>Pseudomonadati</taxon>
        <taxon>Pseudomonadota</taxon>
        <taxon>Alphaproteobacteria</taxon>
        <taxon>Rhodobacterales</taxon>
        <taxon>Roseobacteraceae</taxon>
        <taxon>Pacificibacter</taxon>
    </lineage>
</organism>
<dbReference type="STRING" id="658057.SAMN04488032_1138"/>
<dbReference type="InterPro" id="IPR009936">
    <property type="entry name" value="DUF1468"/>
</dbReference>